<feature type="compositionally biased region" description="Acidic residues" evidence="5">
    <location>
        <begin position="367"/>
        <end position="376"/>
    </location>
</feature>
<dbReference type="PANTHER" id="PTHR23327:SF42">
    <property type="entry name" value="LON PEPTIDASE N-TERMINAL DOMAIN AND RING FINGER PROTEIN C14F5.10C"/>
    <property type="match status" value="1"/>
</dbReference>
<dbReference type="InterPro" id="IPR017907">
    <property type="entry name" value="Znf_RING_CS"/>
</dbReference>
<accession>A0A1L9SHU5</accession>
<dbReference type="InterPro" id="IPR013083">
    <property type="entry name" value="Znf_RING/FYVE/PHD"/>
</dbReference>
<name>A0A1L9SHU5_9EURO</name>
<dbReference type="Gene3D" id="3.30.40.10">
    <property type="entry name" value="Zinc/RING finger domain, C3HC4 (zinc finger)"/>
    <property type="match status" value="2"/>
</dbReference>
<dbReference type="InterPro" id="IPR015947">
    <property type="entry name" value="PUA-like_sf"/>
</dbReference>
<dbReference type="InterPro" id="IPR046336">
    <property type="entry name" value="Lon_prtase_N_sf"/>
</dbReference>
<evidence type="ECO:0000313" key="8">
    <source>
        <dbReference type="EMBL" id="OJJ46676.1"/>
    </source>
</evidence>
<dbReference type="PANTHER" id="PTHR23327">
    <property type="entry name" value="RING FINGER PROTEIN 127"/>
    <property type="match status" value="1"/>
</dbReference>
<evidence type="ECO:0000259" key="6">
    <source>
        <dbReference type="PROSITE" id="PS50089"/>
    </source>
</evidence>
<keyword evidence="2 4" id="KW-0863">Zinc-finger</keyword>
<evidence type="ECO:0000256" key="2">
    <source>
        <dbReference type="ARBA" id="ARBA00022771"/>
    </source>
</evidence>
<keyword evidence="3" id="KW-0862">Zinc</keyword>
<dbReference type="RefSeq" id="XP_022581186.1">
    <property type="nucleotide sequence ID" value="XM_022727504.1"/>
</dbReference>
<dbReference type="SUPFAM" id="SSF57850">
    <property type="entry name" value="RING/U-box"/>
    <property type="match status" value="1"/>
</dbReference>
<sequence length="487" mass="55094">MSTDLPSTEAEQTNPSILRLIECSRCKLPFQTPLRLPCGKTLCRACMPPVRRRVGISYPGTEDRKLGFSCYWDGREHCLGDCGVDVLMGRLVEVFLQYTTQGKLELEFELELELEQLVRAVRAELDCQVCYALILDPLTTPCGHTFCRKCVGRVLDHSDLCPICRRKLNLPLAVEKEPVNERVATLIEAWFSDEVAERRETLAENEHEEEGEGEGEHGGDGYAGDTLPLFVGALTFPMMPVFLHIFEPRYRLMMQRVMASPSRRFGVLAFNRSGAPQGELGLSLPFMQYGTVMTVDRFELLPDGRSLIVATGLSRFRVVESRLRDGYYVGRFERVTDISLSEEEDAEMAEVASRAAALSRESRENLESTEEADADSSEQQPIPLDAPLESLSTRQLLRLCLDFVHKRQEEGVVWLHPRVRMAYGEIPDDPVLFPYWLATVLNIAGSEGYTLLHYTSVRERMKMAALWVRDFQGRGRQSSTRKVSAIL</sequence>
<organism evidence="8 9">
    <name type="scientific">Penicilliopsis zonata CBS 506.65</name>
    <dbReference type="NCBI Taxonomy" id="1073090"/>
    <lineage>
        <taxon>Eukaryota</taxon>
        <taxon>Fungi</taxon>
        <taxon>Dikarya</taxon>
        <taxon>Ascomycota</taxon>
        <taxon>Pezizomycotina</taxon>
        <taxon>Eurotiomycetes</taxon>
        <taxon>Eurotiomycetidae</taxon>
        <taxon>Eurotiales</taxon>
        <taxon>Aspergillaceae</taxon>
        <taxon>Penicilliopsis</taxon>
    </lineage>
</organism>
<dbReference type="SMART" id="SM00464">
    <property type="entry name" value="LON"/>
    <property type="match status" value="1"/>
</dbReference>
<proteinExistence type="predicted"/>
<dbReference type="OrthoDB" id="264917at2759"/>
<dbReference type="SUPFAM" id="SSF88697">
    <property type="entry name" value="PUA domain-like"/>
    <property type="match status" value="1"/>
</dbReference>
<feature type="region of interest" description="Disordered" evidence="5">
    <location>
        <begin position="200"/>
        <end position="220"/>
    </location>
</feature>
<keyword evidence="1" id="KW-0479">Metal-binding</keyword>
<dbReference type="SMART" id="SM00184">
    <property type="entry name" value="RING"/>
    <property type="match status" value="2"/>
</dbReference>
<evidence type="ECO:0000256" key="4">
    <source>
        <dbReference type="PROSITE-ProRule" id="PRU00175"/>
    </source>
</evidence>
<reference evidence="9" key="1">
    <citation type="journal article" date="2017" name="Genome Biol.">
        <title>Comparative genomics reveals high biological diversity and specific adaptations in the industrially and medically important fungal genus Aspergillus.</title>
        <authorList>
            <person name="de Vries R.P."/>
            <person name="Riley R."/>
            <person name="Wiebenga A."/>
            <person name="Aguilar-Osorio G."/>
            <person name="Amillis S."/>
            <person name="Uchima C.A."/>
            <person name="Anderluh G."/>
            <person name="Asadollahi M."/>
            <person name="Askin M."/>
            <person name="Barry K."/>
            <person name="Battaglia E."/>
            <person name="Bayram O."/>
            <person name="Benocci T."/>
            <person name="Braus-Stromeyer S.A."/>
            <person name="Caldana C."/>
            <person name="Canovas D."/>
            <person name="Cerqueira G.C."/>
            <person name="Chen F."/>
            <person name="Chen W."/>
            <person name="Choi C."/>
            <person name="Clum A."/>
            <person name="Dos Santos R.A."/>
            <person name="Damasio A.R."/>
            <person name="Diallinas G."/>
            <person name="Emri T."/>
            <person name="Fekete E."/>
            <person name="Flipphi M."/>
            <person name="Freyberg S."/>
            <person name="Gallo A."/>
            <person name="Gournas C."/>
            <person name="Habgood R."/>
            <person name="Hainaut M."/>
            <person name="Harispe M.L."/>
            <person name="Henrissat B."/>
            <person name="Hilden K.S."/>
            <person name="Hope R."/>
            <person name="Hossain A."/>
            <person name="Karabika E."/>
            <person name="Karaffa L."/>
            <person name="Karanyi Z."/>
            <person name="Krasevec N."/>
            <person name="Kuo A."/>
            <person name="Kusch H."/>
            <person name="LaButti K."/>
            <person name="Lagendijk E.L."/>
            <person name="Lapidus A."/>
            <person name="Levasseur A."/>
            <person name="Lindquist E."/>
            <person name="Lipzen A."/>
            <person name="Logrieco A.F."/>
            <person name="MacCabe A."/>
            <person name="Maekelae M.R."/>
            <person name="Malavazi I."/>
            <person name="Melin P."/>
            <person name="Meyer V."/>
            <person name="Mielnichuk N."/>
            <person name="Miskei M."/>
            <person name="Molnar A.P."/>
            <person name="Mule G."/>
            <person name="Ngan C.Y."/>
            <person name="Orejas M."/>
            <person name="Orosz E."/>
            <person name="Ouedraogo J.P."/>
            <person name="Overkamp K.M."/>
            <person name="Park H.-S."/>
            <person name="Perrone G."/>
            <person name="Piumi F."/>
            <person name="Punt P.J."/>
            <person name="Ram A.F."/>
            <person name="Ramon A."/>
            <person name="Rauscher S."/>
            <person name="Record E."/>
            <person name="Riano-Pachon D.M."/>
            <person name="Robert V."/>
            <person name="Roehrig J."/>
            <person name="Ruller R."/>
            <person name="Salamov A."/>
            <person name="Salih N.S."/>
            <person name="Samson R.A."/>
            <person name="Sandor E."/>
            <person name="Sanguinetti M."/>
            <person name="Schuetze T."/>
            <person name="Sepcic K."/>
            <person name="Shelest E."/>
            <person name="Sherlock G."/>
            <person name="Sophianopoulou V."/>
            <person name="Squina F.M."/>
            <person name="Sun H."/>
            <person name="Susca A."/>
            <person name="Todd R.B."/>
            <person name="Tsang A."/>
            <person name="Unkles S.E."/>
            <person name="van de Wiele N."/>
            <person name="van Rossen-Uffink D."/>
            <person name="Oliveira J.V."/>
            <person name="Vesth T.C."/>
            <person name="Visser J."/>
            <person name="Yu J.-H."/>
            <person name="Zhou M."/>
            <person name="Andersen M.R."/>
            <person name="Archer D.B."/>
            <person name="Baker S.E."/>
            <person name="Benoit I."/>
            <person name="Brakhage A.A."/>
            <person name="Braus G.H."/>
            <person name="Fischer R."/>
            <person name="Frisvad J.C."/>
            <person name="Goldman G.H."/>
            <person name="Houbraken J."/>
            <person name="Oakley B."/>
            <person name="Pocsi I."/>
            <person name="Scazzocchio C."/>
            <person name="Seiboth B."/>
            <person name="vanKuyk P.A."/>
            <person name="Wortman J."/>
            <person name="Dyer P.S."/>
            <person name="Grigoriev I.V."/>
        </authorList>
    </citation>
    <scope>NUCLEOTIDE SEQUENCE [LARGE SCALE GENOMIC DNA]</scope>
    <source>
        <strain evidence="9">CBS 506.65</strain>
    </source>
</reference>
<dbReference type="InterPro" id="IPR003111">
    <property type="entry name" value="Lon_prtase_N"/>
</dbReference>
<dbReference type="GO" id="GO:0008270">
    <property type="term" value="F:zinc ion binding"/>
    <property type="evidence" value="ECO:0007669"/>
    <property type="project" value="UniProtKB-KW"/>
</dbReference>
<gene>
    <name evidence="8" type="ORF">ASPZODRAFT_1994078</name>
</gene>
<dbReference type="GeneID" id="34613968"/>
<dbReference type="VEuPathDB" id="FungiDB:ASPZODRAFT_1994078"/>
<dbReference type="PROSITE" id="PS51787">
    <property type="entry name" value="LON_N"/>
    <property type="match status" value="1"/>
</dbReference>
<feature type="domain" description="RING-type" evidence="6">
    <location>
        <begin position="127"/>
        <end position="165"/>
    </location>
</feature>
<dbReference type="PROSITE" id="PS00518">
    <property type="entry name" value="ZF_RING_1"/>
    <property type="match status" value="1"/>
</dbReference>
<evidence type="ECO:0008006" key="10">
    <source>
        <dbReference type="Google" id="ProtNLM"/>
    </source>
</evidence>
<evidence type="ECO:0000256" key="3">
    <source>
        <dbReference type="ARBA" id="ARBA00022833"/>
    </source>
</evidence>
<dbReference type="STRING" id="1073090.A0A1L9SHU5"/>
<protein>
    <recommendedName>
        <fullName evidence="10">RING-type domain-containing protein</fullName>
    </recommendedName>
</protein>
<dbReference type="Gene3D" id="2.30.130.40">
    <property type="entry name" value="LON domain-like"/>
    <property type="match status" value="1"/>
</dbReference>
<evidence type="ECO:0000259" key="7">
    <source>
        <dbReference type="PROSITE" id="PS51787"/>
    </source>
</evidence>
<dbReference type="Proteomes" id="UP000184188">
    <property type="component" value="Unassembled WGS sequence"/>
</dbReference>
<dbReference type="AlphaFoldDB" id="A0A1L9SHU5"/>
<dbReference type="Pfam" id="PF02190">
    <property type="entry name" value="LON_substr_bdg"/>
    <property type="match status" value="1"/>
</dbReference>
<evidence type="ECO:0000256" key="1">
    <source>
        <dbReference type="ARBA" id="ARBA00022723"/>
    </source>
</evidence>
<evidence type="ECO:0000313" key="9">
    <source>
        <dbReference type="Proteomes" id="UP000184188"/>
    </source>
</evidence>
<keyword evidence="9" id="KW-1185">Reference proteome</keyword>
<dbReference type="Pfam" id="PF13923">
    <property type="entry name" value="zf-C3HC4_2"/>
    <property type="match status" value="1"/>
</dbReference>
<dbReference type="CDD" id="cd16514">
    <property type="entry name" value="RING-HC_LONFs_rpt2"/>
    <property type="match status" value="1"/>
</dbReference>
<dbReference type="InterPro" id="IPR001841">
    <property type="entry name" value="Znf_RING"/>
</dbReference>
<dbReference type="GO" id="GO:0061630">
    <property type="term" value="F:ubiquitin protein ligase activity"/>
    <property type="evidence" value="ECO:0007669"/>
    <property type="project" value="TreeGrafter"/>
</dbReference>
<dbReference type="EMBL" id="KV878342">
    <property type="protein sequence ID" value="OJJ46676.1"/>
    <property type="molecule type" value="Genomic_DNA"/>
</dbReference>
<evidence type="ECO:0000256" key="5">
    <source>
        <dbReference type="SAM" id="MobiDB-lite"/>
    </source>
</evidence>
<feature type="region of interest" description="Disordered" evidence="5">
    <location>
        <begin position="354"/>
        <end position="384"/>
    </location>
</feature>
<dbReference type="PROSITE" id="PS50089">
    <property type="entry name" value="ZF_RING_2"/>
    <property type="match status" value="1"/>
</dbReference>
<feature type="domain" description="Lon N-terminal" evidence="7">
    <location>
        <begin position="224"/>
        <end position="472"/>
    </location>
</feature>